<dbReference type="GO" id="GO:0016020">
    <property type="term" value="C:membrane"/>
    <property type="evidence" value="ECO:0007669"/>
    <property type="project" value="TreeGrafter"/>
</dbReference>
<keyword evidence="3" id="KW-1278">Translocase</keyword>
<dbReference type="PANTHER" id="PTHR43520">
    <property type="entry name" value="ATP7, ISOFORM B"/>
    <property type="match status" value="1"/>
</dbReference>
<sequence length="79" mass="8290">TVIDGESHVDESMLTGEPLPVRRTIGDPVIGATLNGNGSRVIRADTGGAGTLLAQIVQMVAQAQRTRAPMQRMADAVSY</sequence>
<evidence type="ECO:0000313" key="7">
    <source>
        <dbReference type="Proteomes" id="UP001206878"/>
    </source>
</evidence>
<feature type="region of interest" description="Disordered" evidence="4">
    <location>
        <begin position="1"/>
        <end position="20"/>
    </location>
</feature>
<accession>A0AAW5N1V5</accession>
<dbReference type="Gene3D" id="2.70.150.10">
    <property type="entry name" value="Calcium-transporting ATPase, cytoplasmic transduction domain A"/>
    <property type="match status" value="1"/>
</dbReference>
<dbReference type="EMBL" id="JANPXH010001588">
    <property type="protein sequence ID" value="MCR6679665.1"/>
    <property type="molecule type" value="Genomic_DNA"/>
</dbReference>
<reference evidence="6" key="1">
    <citation type="submission" date="2022-07" db="EMBL/GenBank/DDBJ databases">
        <title>Diversity of ethanolamine utilization by human commensal Escherichia coli.</title>
        <authorList>
            <person name="Jubelin G."/>
        </authorList>
    </citation>
    <scope>NUCLEOTIDE SEQUENCE</scope>
    <source>
        <strain evidence="6">S1</strain>
    </source>
</reference>
<comment type="caution">
    <text evidence="6">The sequence shown here is derived from an EMBL/GenBank/DDBJ whole genome shotgun (WGS) entry which is preliminary data.</text>
</comment>
<dbReference type="InterPro" id="IPR008250">
    <property type="entry name" value="ATPase_P-typ_transduc_dom_A_sf"/>
</dbReference>
<feature type="non-terminal residue" evidence="6">
    <location>
        <position position="79"/>
    </location>
</feature>
<proteinExistence type="predicted"/>
<dbReference type="InterPro" id="IPR059000">
    <property type="entry name" value="ATPase_P-type_domA"/>
</dbReference>
<dbReference type="GO" id="GO:0043682">
    <property type="term" value="F:P-type divalent copper transporter activity"/>
    <property type="evidence" value="ECO:0007669"/>
    <property type="project" value="TreeGrafter"/>
</dbReference>
<dbReference type="GO" id="GO:0005507">
    <property type="term" value="F:copper ion binding"/>
    <property type="evidence" value="ECO:0007669"/>
    <property type="project" value="TreeGrafter"/>
</dbReference>
<evidence type="ECO:0000256" key="3">
    <source>
        <dbReference type="ARBA" id="ARBA00022967"/>
    </source>
</evidence>
<gene>
    <name evidence="6" type="ORF">NVV43_30040</name>
</gene>
<dbReference type="Pfam" id="PF00122">
    <property type="entry name" value="E1-E2_ATPase"/>
    <property type="match status" value="1"/>
</dbReference>
<dbReference type="GO" id="GO:0055070">
    <property type="term" value="P:copper ion homeostasis"/>
    <property type="evidence" value="ECO:0007669"/>
    <property type="project" value="TreeGrafter"/>
</dbReference>
<keyword evidence="1" id="KW-0597">Phosphoprotein</keyword>
<dbReference type="SUPFAM" id="SSF81653">
    <property type="entry name" value="Calcium ATPase, transduction domain A"/>
    <property type="match status" value="1"/>
</dbReference>
<dbReference type="AlphaFoldDB" id="A0AAW5N1V5"/>
<evidence type="ECO:0000256" key="1">
    <source>
        <dbReference type="ARBA" id="ARBA00022553"/>
    </source>
</evidence>
<organism evidence="6 7">
    <name type="scientific">Escherichia marmotae</name>
    <dbReference type="NCBI Taxonomy" id="1499973"/>
    <lineage>
        <taxon>Bacteria</taxon>
        <taxon>Pseudomonadati</taxon>
        <taxon>Pseudomonadota</taxon>
        <taxon>Gammaproteobacteria</taxon>
        <taxon>Enterobacterales</taxon>
        <taxon>Enterobacteriaceae</taxon>
        <taxon>Escherichia</taxon>
    </lineage>
</organism>
<evidence type="ECO:0000256" key="4">
    <source>
        <dbReference type="SAM" id="MobiDB-lite"/>
    </source>
</evidence>
<protein>
    <submittedName>
        <fullName evidence="6">Copper-transporting ATPase</fullName>
    </submittedName>
</protein>
<dbReference type="PANTHER" id="PTHR43520:SF8">
    <property type="entry name" value="P-TYPE CU(+) TRANSPORTER"/>
    <property type="match status" value="1"/>
</dbReference>
<name>A0AAW5N1V5_9ESCH</name>
<evidence type="ECO:0000259" key="5">
    <source>
        <dbReference type="Pfam" id="PF00122"/>
    </source>
</evidence>
<feature type="non-terminal residue" evidence="6">
    <location>
        <position position="1"/>
    </location>
</feature>
<evidence type="ECO:0000313" key="6">
    <source>
        <dbReference type="EMBL" id="MCR6679665.1"/>
    </source>
</evidence>
<feature type="domain" description="P-type ATPase A" evidence="5">
    <location>
        <begin position="2"/>
        <end position="60"/>
    </location>
</feature>
<feature type="compositionally biased region" description="Basic and acidic residues" evidence="4">
    <location>
        <begin position="1"/>
        <end position="11"/>
    </location>
</feature>
<dbReference type="Proteomes" id="UP001206878">
    <property type="component" value="Unassembled WGS sequence"/>
</dbReference>
<evidence type="ECO:0000256" key="2">
    <source>
        <dbReference type="ARBA" id="ARBA00022723"/>
    </source>
</evidence>
<keyword evidence="2" id="KW-0479">Metal-binding</keyword>